<evidence type="ECO:0000256" key="1">
    <source>
        <dbReference type="ARBA" id="ARBA00004828"/>
    </source>
</evidence>
<dbReference type="HAMAP" id="MF_00082">
    <property type="entry name" value="ArgB"/>
    <property type="match status" value="1"/>
</dbReference>
<evidence type="ECO:0000256" key="9">
    <source>
        <dbReference type="HAMAP-Rule" id="MF_00082"/>
    </source>
</evidence>
<sequence>METLKIIKVGGNIIDDEAALEKFLSQFSTVKGHKLLVHGGGKLASKMAKSMDVPVNMVDGRRVTDAETLDIITMVYAGKINKSIVAKLQANNCNAIGFSGADGNTIVSVKRPVKKVDYGFVGDVKKVNTKVISILLENNVTPVFCAITHDKNGQLLNTNADTIASELAVGLSKFYKVELYYCFEKNGVLMSVDDDDSIIEHMDYGTYETLKHNGVFHDGMLPKLANCYHAIENGVSRVFIGNSTVMINKNQKFTTLFL</sequence>
<feature type="binding site" evidence="9">
    <location>
        <position position="62"/>
    </location>
    <ligand>
        <name>substrate</name>
    </ligand>
</feature>
<dbReference type="InterPro" id="IPR004662">
    <property type="entry name" value="AcgluKinase_fam"/>
</dbReference>
<evidence type="ECO:0000313" key="12">
    <source>
        <dbReference type="EMBL" id="GAL71080.1"/>
    </source>
</evidence>
<comment type="caution">
    <text evidence="12">The sequence shown here is derived from an EMBL/GenBank/DDBJ whole genome shotgun (WGS) entry which is preliminary data.</text>
</comment>
<dbReference type="eggNOG" id="COG0548">
    <property type="taxonomic scope" value="Bacteria"/>
</dbReference>
<dbReference type="RefSeq" id="WP_042241680.1">
    <property type="nucleotide sequence ID" value="NZ_BBNR01000003.1"/>
</dbReference>
<evidence type="ECO:0000256" key="5">
    <source>
        <dbReference type="ARBA" id="ARBA00022741"/>
    </source>
</evidence>
<dbReference type="OrthoDB" id="9803155at2"/>
<dbReference type="PANTHER" id="PTHR23342">
    <property type="entry name" value="N-ACETYLGLUTAMATE SYNTHASE"/>
    <property type="match status" value="1"/>
</dbReference>
<dbReference type="Proteomes" id="UP000030184">
    <property type="component" value="Unassembled WGS sequence"/>
</dbReference>
<organism evidence="12 14">
    <name type="scientific">Jejuia pallidilutea</name>
    <dbReference type="NCBI Taxonomy" id="504487"/>
    <lineage>
        <taxon>Bacteria</taxon>
        <taxon>Pseudomonadati</taxon>
        <taxon>Bacteroidota</taxon>
        <taxon>Flavobacteriia</taxon>
        <taxon>Flavobacteriales</taxon>
        <taxon>Flavobacteriaceae</taxon>
        <taxon>Jejuia</taxon>
    </lineage>
</organism>
<keyword evidence="15" id="KW-1185">Reference proteome</keyword>
<comment type="similarity">
    <text evidence="9">Belongs to the acetylglutamate kinase family. ArgB subfamily.</text>
</comment>
<dbReference type="GO" id="GO:0005524">
    <property type="term" value="F:ATP binding"/>
    <property type="evidence" value="ECO:0007669"/>
    <property type="project" value="UniProtKB-UniRule"/>
</dbReference>
<evidence type="ECO:0000256" key="6">
    <source>
        <dbReference type="ARBA" id="ARBA00022777"/>
    </source>
</evidence>
<name>A0A090W244_9FLAO</name>
<comment type="function">
    <text evidence="9">Catalyzes the ATP-dependent phosphorylation of N-acetyl-L-glutamate.</text>
</comment>
<protein>
    <recommendedName>
        <fullName evidence="9">Acetylglutamate kinase</fullName>
        <ecNumber evidence="9">2.7.2.8</ecNumber>
    </recommendedName>
    <alternativeName>
        <fullName evidence="9">N-acetyl-L-glutamate 5-phosphotransferase</fullName>
    </alternativeName>
    <alternativeName>
        <fullName evidence="9">NAG kinase</fullName>
        <shortName evidence="9">NAGK</shortName>
    </alternativeName>
</protein>
<dbReference type="GO" id="GO:0005737">
    <property type="term" value="C:cytoplasm"/>
    <property type="evidence" value="ECO:0007669"/>
    <property type="project" value="UniProtKB-SubCell"/>
</dbReference>
<dbReference type="InterPro" id="IPR036393">
    <property type="entry name" value="AceGlu_kinase-like_sf"/>
</dbReference>
<dbReference type="STRING" id="504487.JCM19538_2528"/>
<comment type="catalytic activity">
    <reaction evidence="8 9">
        <text>N-acetyl-L-glutamate + ATP = N-acetyl-L-glutamyl 5-phosphate + ADP</text>
        <dbReference type="Rhea" id="RHEA:14629"/>
        <dbReference type="ChEBI" id="CHEBI:30616"/>
        <dbReference type="ChEBI" id="CHEBI:44337"/>
        <dbReference type="ChEBI" id="CHEBI:57936"/>
        <dbReference type="ChEBI" id="CHEBI:456216"/>
        <dbReference type="EC" id="2.7.2.8"/>
    </reaction>
</comment>
<dbReference type="Proteomes" id="UP000029641">
    <property type="component" value="Unassembled WGS sequence"/>
</dbReference>
<evidence type="ECO:0000313" key="13">
    <source>
        <dbReference type="EMBL" id="GAL88165.1"/>
    </source>
</evidence>
<keyword evidence="9" id="KW-0963">Cytoplasm</keyword>
<dbReference type="InterPro" id="IPR001048">
    <property type="entry name" value="Asp/Glu/Uridylate_kinase"/>
</dbReference>
<comment type="subcellular location">
    <subcellularLocation>
        <location evidence="9">Cytoplasm</location>
    </subcellularLocation>
</comment>
<feature type="domain" description="Aspartate/glutamate/uridylate kinase" evidence="10">
    <location>
        <begin position="5"/>
        <end position="242"/>
    </location>
</feature>
<feature type="binding site" evidence="9">
    <location>
        <position position="157"/>
    </location>
    <ligand>
        <name>substrate</name>
    </ligand>
</feature>
<evidence type="ECO:0000256" key="2">
    <source>
        <dbReference type="ARBA" id="ARBA00022571"/>
    </source>
</evidence>
<evidence type="ECO:0000256" key="7">
    <source>
        <dbReference type="ARBA" id="ARBA00022840"/>
    </source>
</evidence>
<evidence type="ECO:0000313" key="14">
    <source>
        <dbReference type="Proteomes" id="UP000029646"/>
    </source>
</evidence>
<comment type="pathway">
    <text evidence="1 9">Amino-acid biosynthesis; L-arginine biosynthesis; N(2)-acetyl-L-ornithine from L-glutamate: step 2/4.</text>
</comment>
<dbReference type="Proteomes" id="UP000029646">
    <property type="component" value="Unassembled WGS sequence"/>
</dbReference>
<dbReference type="GO" id="GO:0042450">
    <property type="term" value="P:L-arginine biosynthetic process via ornithine"/>
    <property type="evidence" value="ECO:0007669"/>
    <property type="project" value="UniProtKB-UniRule"/>
</dbReference>
<keyword evidence="5 9" id="KW-0547">Nucleotide-binding</keyword>
<dbReference type="Gene3D" id="3.40.1160.10">
    <property type="entry name" value="Acetylglutamate kinase-like"/>
    <property type="match status" value="1"/>
</dbReference>
<accession>A0A090W244</accession>
<feature type="site" description="Transition state stabilizer" evidence="9">
    <location>
        <position position="8"/>
    </location>
</feature>
<keyword evidence="4 9" id="KW-0808">Transferase</keyword>
<dbReference type="EMBL" id="BBNR01000003">
    <property type="protein sequence ID" value="GAL66133.1"/>
    <property type="molecule type" value="Genomic_DNA"/>
</dbReference>
<evidence type="ECO:0000256" key="3">
    <source>
        <dbReference type="ARBA" id="ARBA00022605"/>
    </source>
</evidence>
<evidence type="ECO:0000259" key="10">
    <source>
        <dbReference type="Pfam" id="PF00696"/>
    </source>
</evidence>
<dbReference type="Pfam" id="PF00696">
    <property type="entry name" value="AA_kinase"/>
    <property type="match status" value="1"/>
</dbReference>
<reference evidence="15" key="1">
    <citation type="journal article" date="2014" name="Genome Announc.">
        <title>Draft Genome Sequence of Marine Flavobacterium Jejuia pallidilutea Strain 11shimoA1 and Pigmentation Mutants.</title>
        <authorList>
            <person name="Takatani N."/>
            <person name="Nakanishi M."/>
            <person name="Meirelles P."/>
            <person name="Mino S."/>
            <person name="Suda W."/>
            <person name="Oshima K."/>
            <person name="Hattori M."/>
            <person name="Ohkuma M."/>
            <person name="Hosokawa M."/>
            <person name="Miyashita K."/>
            <person name="Thompson F.L."/>
            <person name="Niwa A."/>
            <person name="Sawabe T."/>
            <person name="Sawabe T."/>
        </authorList>
    </citation>
    <scope>NUCLEOTIDE SEQUENCE [LARGE SCALE GENOMIC DNA]</scope>
    <source>
        <strain evidence="15">JCM 19538</strain>
    </source>
</reference>
<evidence type="ECO:0000256" key="8">
    <source>
        <dbReference type="ARBA" id="ARBA00048141"/>
    </source>
</evidence>
<feature type="binding site" evidence="9">
    <location>
        <begin position="40"/>
        <end position="41"/>
    </location>
    <ligand>
        <name>substrate</name>
    </ligand>
</feature>
<dbReference type="SUPFAM" id="SSF53633">
    <property type="entry name" value="Carbamate kinase-like"/>
    <property type="match status" value="1"/>
</dbReference>
<dbReference type="EMBL" id="BBNY01000001">
    <property type="protein sequence ID" value="GAL88165.1"/>
    <property type="molecule type" value="Genomic_DNA"/>
</dbReference>
<dbReference type="PIRSF" id="PIRSF000728">
    <property type="entry name" value="NAGK"/>
    <property type="match status" value="1"/>
</dbReference>
<dbReference type="PANTHER" id="PTHR23342:SF0">
    <property type="entry name" value="N-ACETYLGLUTAMATE SYNTHASE, MITOCHONDRIAL"/>
    <property type="match status" value="1"/>
</dbReference>
<keyword evidence="6 9" id="KW-0418">Kinase</keyword>
<gene>
    <name evidence="9" type="primary">argB</name>
    <name evidence="11" type="ORF">JCM19301_698</name>
    <name evidence="12" type="ORF">JCM19302_509</name>
    <name evidence="13" type="ORF">JCM19538_2528</name>
</gene>
<keyword evidence="7 9" id="KW-0067">ATP-binding</keyword>
<dbReference type="NCBIfam" id="TIGR00761">
    <property type="entry name" value="argB"/>
    <property type="match status" value="1"/>
</dbReference>
<dbReference type="GO" id="GO:0003991">
    <property type="term" value="F:acetylglutamate kinase activity"/>
    <property type="evidence" value="ECO:0007669"/>
    <property type="project" value="UniProtKB-UniRule"/>
</dbReference>
<keyword evidence="3 9" id="KW-0028">Amino-acid biosynthesis</keyword>
<proteinExistence type="inferred from homology"/>
<keyword evidence="2 9" id="KW-0055">Arginine biosynthesis</keyword>
<dbReference type="CDD" id="cd04238">
    <property type="entry name" value="AAK_NAGK-like"/>
    <property type="match status" value="1"/>
</dbReference>
<dbReference type="EMBL" id="BBNS01000010">
    <property type="protein sequence ID" value="GAL71080.1"/>
    <property type="molecule type" value="Genomic_DNA"/>
</dbReference>
<evidence type="ECO:0000256" key="4">
    <source>
        <dbReference type="ARBA" id="ARBA00022679"/>
    </source>
</evidence>
<evidence type="ECO:0000313" key="11">
    <source>
        <dbReference type="EMBL" id="GAL66133.1"/>
    </source>
</evidence>
<dbReference type="InterPro" id="IPR037528">
    <property type="entry name" value="ArgB"/>
</dbReference>
<feature type="site" description="Transition state stabilizer" evidence="9">
    <location>
        <position position="223"/>
    </location>
</feature>
<dbReference type="EC" id="2.7.2.8" evidence="9"/>
<dbReference type="AlphaFoldDB" id="A0A090W244"/>
<dbReference type="UniPathway" id="UPA00068">
    <property type="reaction ID" value="UER00107"/>
</dbReference>
<evidence type="ECO:0000313" key="15">
    <source>
        <dbReference type="Proteomes" id="UP000030184"/>
    </source>
</evidence>